<proteinExistence type="predicted"/>
<dbReference type="Proteomes" id="UP001215280">
    <property type="component" value="Unassembled WGS sequence"/>
</dbReference>
<reference evidence="2" key="1">
    <citation type="submission" date="2023-03" db="EMBL/GenBank/DDBJ databases">
        <title>Massive genome expansion in bonnet fungi (Mycena s.s.) driven by repeated elements and novel gene families across ecological guilds.</title>
        <authorList>
            <consortium name="Lawrence Berkeley National Laboratory"/>
            <person name="Harder C.B."/>
            <person name="Miyauchi S."/>
            <person name="Viragh M."/>
            <person name="Kuo A."/>
            <person name="Thoen E."/>
            <person name="Andreopoulos B."/>
            <person name="Lu D."/>
            <person name="Skrede I."/>
            <person name="Drula E."/>
            <person name="Henrissat B."/>
            <person name="Morin E."/>
            <person name="Kohler A."/>
            <person name="Barry K."/>
            <person name="LaButti K."/>
            <person name="Morin E."/>
            <person name="Salamov A."/>
            <person name="Lipzen A."/>
            <person name="Mereny Z."/>
            <person name="Hegedus B."/>
            <person name="Baldrian P."/>
            <person name="Stursova M."/>
            <person name="Weitz H."/>
            <person name="Taylor A."/>
            <person name="Grigoriev I.V."/>
            <person name="Nagy L.G."/>
            <person name="Martin F."/>
            <person name="Kauserud H."/>
        </authorList>
    </citation>
    <scope>NUCLEOTIDE SEQUENCE</scope>
    <source>
        <strain evidence="2">CBHHK188m</strain>
    </source>
</reference>
<evidence type="ECO:0000256" key="1">
    <source>
        <dbReference type="SAM" id="MobiDB-lite"/>
    </source>
</evidence>
<feature type="compositionally biased region" description="Basic and acidic residues" evidence="1">
    <location>
        <begin position="76"/>
        <end position="85"/>
    </location>
</feature>
<comment type="caution">
    <text evidence="2">The sequence shown here is derived from an EMBL/GenBank/DDBJ whole genome shotgun (WGS) entry which is preliminary data.</text>
</comment>
<evidence type="ECO:0000313" key="2">
    <source>
        <dbReference type="EMBL" id="KAJ7720456.1"/>
    </source>
</evidence>
<sequence length="116" mass="12192">MDGQLIHCGKGLEGGSGGVGTNPRKACKHTNVTGSVGTSPESPQKKTSWFSGTEQHDDEAGKVPQRIGPEQSGCVRDARNGREWNADMPENAEGGKDCEDNAEITVSIGQGRLNKG</sequence>
<dbReference type="AlphaFoldDB" id="A0AAD7HHR1"/>
<accession>A0AAD7HHR1</accession>
<feature type="compositionally biased region" description="Gly residues" evidence="1">
    <location>
        <begin position="11"/>
        <end position="20"/>
    </location>
</feature>
<evidence type="ECO:0000313" key="3">
    <source>
        <dbReference type="Proteomes" id="UP001215280"/>
    </source>
</evidence>
<name>A0AAD7HHR1_9AGAR</name>
<keyword evidence="3" id="KW-1185">Reference proteome</keyword>
<feature type="region of interest" description="Disordered" evidence="1">
    <location>
        <begin position="1"/>
        <end position="98"/>
    </location>
</feature>
<protein>
    <submittedName>
        <fullName evidence="2">Uncharacterized protein</fullName>
    </submittedName>
</protein>
<organism evidence="2 3">
    <name type="scientific">Mycena maculata</name>
    <dbReference type="NCBI Taxonomy" id="230809"/>
    <lineage>
        <taxon>Eukaryota</taxon>
        <taxon>Fungi</taxon>
        <taxon>Dikarya</taxon>
        <taxon>Basidiomycota</taxon>
        <taxon>Agaricomycotina</taxon>
        <taxon>Agaricomycetes</taxon>
        <taxon>Agaricomycetidae</taxon>
        <taxon>Agaricales</taxon>
        <taxon>Marasmiineae</taxon>
        <taxon>Mycenaceae</taxon>
        <taxon>Mycena</taxon>
    </lineage>
</organism>
<gene>
    <name evidence="2" type="ORF">DFH07DRAFT_784393</name>
</gene>
<feature type="compositionally biased region" description="Polar residues" evidence="1">
    <location>
        <begin position="30"/>
        <end position="53"/>
    </location>
</feature>
<dbReference type="EMBL" id="JARJLG010000279">
    <property type="protein sequence ID" value="KAJ7720456.1"/>
    <property type="molecule type" value="Genomic_DNA"/>
</dbReference>